<protein>
    <recommendedName>
        <fullName evidence="2">Cytochrome c-552/4 domain-containing protein</fullName>
    </recommendedName>
</protein>
<dbReference type="SUPFAM" id="SSF48695">
    <property type="entry name" value="Multiheme cytochromes"/>
    <property type="match status" value="1"/>
</dbReference>
<proteinExistence type="predicted"/>
<evidence type="ECO:0000313" key="1">
    <source>
        <dbReference type="EMBL" id="MPN58742.1"/>
    </source>
</evidence>
<sequence>MPGELFAKCEISLDCIDCHTRQDVMGDGKLWTSQYDAVHIQCVDCHGTLNQQPLTKVVLDLNDPAFEEKITNPVFPELKMGDSIVMTQKGEAMPFIRQQGQEWILYSRINGESFRIPQVMSSQCKENPEEQNADSCHKCHTGENIHK</sequence>
<dbReference type="EMBL" id="VSSQ01131865">
    <property type="protein sequence ID" value="MPN58742.1"/>
    <property type="molecule type" value="Genomic_DNA"/>
</dbReference>
<dbReference type="InterPro" id="IPR036280">
    <property type="entry name" value="Multihaem_cyt_sf"/>
</dbReference>
<evidence type="ECO:0008006" key="2">
    <source>
        <dbReference type="Google" id="ProtNLM"/>
    </source>
</evidence>
<comment type="caution">
    <text evidence="1">The sequence shown here is derived from an EMBL/GenBank/DDBJ whole genome shotgun (WGS) entry which is preliminary data.</text>
</comment>
<gene>
    <name evidence="1" type="ORF">SDC9_206455</name>
</gene>
<reference evidence="1" key="1">
    <citation type="submission" date="2019-08" db="EMBL/GenBank/DDBJ databases">
        <authorList>
            <person name="Kucharzyk K."/>
            <person name="Murdoch R.W."/>
            <person name="Higgins S."/>
            <person name="Loffler F."/>
        </authorList>
    </citation>
    <scope>NUCLEOTIDE SEQUENCE</scope>
</reference>
<dbReference type="CDD" id="cd08168">
    <property type="entry name" value="Cytochrom_C3"/>
    <property type="match status" value="1"/>
</dbReference>
<organism evidence="1">
    <name type="scientific">bioreactor metagenome</name>
    <dbReference type="NCBI Taxonomy" id="1076179"/>
    <lineage>
        <taxon>unclassified sequences</taxon>
        <taxon>metagenomes</taxon>
        <taxon>ecological metagenomes</taxon>
    </lineage>
</organism>
<accession>A0A645J6J6</accession>
<name>A0A645J6J6_9ZZZZ</name>
<dbReference type="AlphaFoldDB" id="A0A645J6J6"/>